<dbReference type="GO" id="GO:0006817">
    <property type="term" value="P:phosphate ion transport"/>
    <property type="evidence" value="ECO:0007669"/>
    <property type="project" value="UniProtKB-KW"/>
</dbReference>
<accession>A0ABD8AAM3</accession>
<dbReference type="EMBL" id="CP137641">
    <property type="protein sequence ID" value="WOX56581.1"/>
    <property type="molecule type" value="Genomic_DNA"/>
</dbReference>
<evidence type="ECO:0000256" key="1">
    <source>
        <dbReference type="ARBA" id="ARBA00004651"/>
    </source>
</evidence>
<evidence type="ECO:0000256" key="10">
    <source>
        <dbReference type="RuleBase" id="RU363054"/>
    </source>
</evidence>
<feature type="transmembrane region" description="Helical" evidence="9">
    <location>
        <begin position="103"/>
        <end position="124"/>
    </location>
</feature>
<evidence type="ECO:0000256" key="4">
    <source>
        <dbReference type="ARBA" id="ARBA00022475"/>
    </source>
</evidence>
<name>A0ABD8AAM3_9EURY</name>
<keyword evidence="13" id="KW-1185">Reference proteome</keyword>
<proteinExistence type="inferred from homology"/>
<evidence type="ECO:0000256" key="8">
    <source>
        <dbReference type="ARBA" id="ARBA00023136"/>
    </source>
</evidence>
<evidence type="ECO:0000256" key="6">
    <source>
        <dbReference type="ARBA" id="ARBA00022692"/>
    </source>
</evidence>
<evidence type="ECO:0000256" key="7">
    <source>
        <dbReference type="ARBA" id="ARBA00022989"/>
    </source>
</evidence>
<feature type="transmembrane region" description="Helical" evidence="9">
    <location>
        <begin position="205"/>
        <end position="226"/>
    </location>
</feature>
<dbReference type="PANTHER" id="PTHR30425">
    <property type="entry name" value="PHOSPHATE TRANSPORT SYSTEM PERMEASE PROTEIN PST"/>
    <property type="match status" value="1"/>
</dbReference>
<keyword evidence="7 9" id="KW-1133">Transmembrane helix</keyword>
<feature type="domain" description="ABC transmembrane type-1" evidence="11">
    <location>
        <begin position="64"/>
        <end position="293"/>
    </location>
</feature>
<gene>
    <name evidence="12" type="primary">pstC</name>
    <name evidence="12" type="ORF">R6Y95_04400</name>
</gene>
<dbReference type="InterPro" id="IPR011864">
    <property type="entry name" value="Phosphate_PstC"/>
</dbReference>
<feature type="transmembrane region" description="Helical" evidence="9">
    <location>
        <begin position="156"/>
        <end position="176"/>
    </location>
</feature>
<evidence type="ECO:0000256" key="2">
    <source>
        <dbReference type="ARBA" id="ARBA00007069"/>
    </source>
</evidence>
<dbReference type="Proteomes" id="UP001626603">
    <property type="component" value="Chromosome"/>
</dbReference>
<dbReference type="Gene3D" id="1.10.3720.10">
    <property type="entry name" value="MetI-like"/>
    <property type="match status" value="1"/>
</dbReference>
<feature type="transmembrane region" description="Helical" evidence="9">
    <location>
        <begin position="273"/>
        <end position="295"/>
    </location>
</feature>
<evidence type="ECO:0000256" key="9">
    <source>
        <dbReference type="RuleBase" id="RU363032"/>
    </source>
</evidence>
<comment type="function">
    <text evidence="10">Part of the binding-protein-dependent transport system for phosphate; probably responsible for the translocation of the substrate across the membrane.</text>
</comment>
<feature type="transmembrane region" description="Helical" evidence="9">
    <location>
        <begin position="12"/>
        <end position="38"/>
    </location>
</feature>
<dbReference type="GO" id="GO:0005886">
    <property type="term" value="C:plasma membrane"/>
    <property type="evidence" value="ECO:0007669"/>
    <property type="project" value="UniProtKB-SubCell"/>
</dbReference>
<dbReference type="AlphaFoldDB" id="A0ABD8AAM3"/>
<keyword evidence="3 9" id="KW-0813">Transport</keyword>
<evidence type="ECO:0000313" key="12">
    <source>
        <dbReference type="EMBL" id="WOX56581.1"/>
    </source>
</evidence>
<reference evidence="12 13" key="1">
    <citation type="submission" date="2023-10" db="EMBL/GenBank/DDBJ databases">
        <title>The complete genome sequence of Methanoculleus palmolei DSM 4273.</title>
        <authorList>
            <person name="Lai S.-J."/>
            <person name="You Y.-T."/>
            <person name="Chen S.-C."/>
        </authorList>
    </citation>
    <scope>NUCLEOTIDE SEQUENCE [LARGE SCALE GENOMIC DNA]</scope>
    <source>
        <strain evidence="12 13">DSM 4273</strain>
    </source>
</reference>
<organism evidence="12 13">
    <name type="scientific">Methanoculleus palmolei</name>
    <dbReference type="NCBI Taxonomy" id="72612"/>
    <lineage>
        <taxon>Archaea</taxon>
        <taxon>Methanobacteriati</taxon>
        <taxon>Methanobacteriota</taxon>
        <taxon>Stenosarchaea group</taxon>
        <taxon>Methanomicrobia</taxon>
        <taxon>Methanomicrobiales</taxon>
        <taxon>Methanomicrobiaceae</taxon>
        <taxon>Methanoculleus</taxon>
    </lineage>
</organism>
<dbReference type="PROSITE" id="PS50928">
    <property type="entry name" value="ABC_TM1"/>
    <property type="match status" value="1"/>
</dbReference>
<evidence type="ECO:0000256" key="5">
    <source>
        <dbReference type="ARBA" id="ARBA00022592"/>
    </source>
</evidence>
<dbReference type="Pfam" id="PF00528">
    <property type="entry name" value="BPD_transp_1"/>
    <property type="match status" value="1"/>
</dbReference>
<keyword evidence="4 10" id="KW-1003">Cell membrane</keyword>
<dbReference type="InterPro" id="IPR035906">
    <property type="entry name" value="MetI-like_sf"/>
</dbReference>
<evidence type="ECO:0000259" key="11">
    <source>
        <dbReference type="PROSITE" id="PS50928"/>
    </source>
</evidence>
<protein>
    <recommendedName>
        <fullName evidence="10">Phosphate transport system permease protein</fullName>
    </recommendedName>
</protein>
<dbReference type="SUPFAM" id="SSF161098">
    <property type="entry name" value="MetI-like"/>
    <property type="match status" value="1"/>
</dbReference>
<dbReference type="InterPro" id="IPR051124">
    <property type="entry name" value="Phosphate_Transport_Permease"/>
</dbReference>
<keyword evidence="6 9" id="KW-0812">Transmembrane</keyword>
<dbReference type="NCBIfam" id="TIGR02138">
    <property type="entry name" value="phosphate_pstC"/>
    <property type="match status" value="1"/>
</dbReference>
<sequence length="304" mass="33023">MSQTYDIPRLLFLSSAAVSALVVFLIFGFIFLTAAPVFEKEGVGFLTGTTWNYSTGEYGILIFLVGTIVLTAVTMVIACPLGIFTAIFLAEWAPVWLEKTVRPLIELLVGIPSVVYGIFGYFVLENIFQYHIDPFIDATLGFIPIFRDTDPGSGSGILLAASVLAVMILPTVTALAQEAMRSVPREYREGSLALGATRWETIRMVVIPIAAPGILTGIILGLMRAMGETMAVVMLIGNTSRFPVSILDTGYAMTSKILNDIGYWVAVDEARSALFGIAAVLFCLEIVFVGLIRFVEKKLSQNRG</sequence>
<dbReference type="InterPro" id="IPR000515">
    <property type="entry name" value="MetI-like"/>
</dbReference>
<comment type="subcellular location">
    <subcellularLocation>
        <location evidence="1 9">Cell membrane</location>
        <topology evidence="1 9">Multi-pass membrane protein</topology>
    </subcellularLocation>
</comment>
<keyword evidence="5 10" id="KW-0592">Phosphate transport</keyword>
<dbReference type="CDD" id="cd06261">
    <property type="entry name" value="TM_PBP2"/>
    <property type="match status" value="1"/>
</dbReference>
<feature type="transmembrane region" description="Helical" evidence="9">
    <location>
        <begin position="58"/>
        <end position="91"/>
    </location>
</feature>
<dbReference type="PANTHER" id="PTHR30425:SF1">
    <property type="entry name" value="PHOSPHATE TRANSPORT SYSTEM PERMEASE PROTEIN PSTC"/>
    <property type="match status" value="1"/>
</dbReference>
<comment type="similarity">
    <text evidence="2 10">Belongs to the binding-protein-dependent transport system permease family. CysTW subfamily.</text>
</comment>
<evidence type="ECO:0000313" key="13">
    <source>
        <dbReference type="Proteomes" id="UP001626603"/>
    </source>
</evidence>
<evidence type="ECO:0000256" key="3">
    <source>
        <dbReference type="ARBA" id="ARBA00022448"/>
    </source>
</evidence>
<keyword evidence="8 9" id="KW-0472">Membrane</keyword>